<evidence type="ECO:0000256" key="5">
    <source>
        <dbReference type="RuleBase" id="RU361277"/>
    </source>
</evidence>
<dbReference type="GO" id="GO:0016491">
    <property type="term" value="F:oxidoreductase activity"/>
    <property type="evidence" value="ECO:0007669"/>
    <property type="project" value="UniProtKB-KW"/>
</dbReference>
<evidence type="ECO:0000256" key="1">
    <source>
        <dbReference type="ARBA" id="ARBA00001947"/>
    </source>
</evidence>
<dbReference type="Proteomes" id="UP000247892">
    <property type="component" value="Unassembled WGS sequence"/>
</dbReference>
<comment type="similarity">
    <text evidence="5">Belongs to the zinc-containing alcohol dehydrogenase family.</text>
</comment>
<dbReference type="InterPro" id="IPR013154">
    <property type="entry name" value="ADH-like_N"/>
</dbReference>
<dbReference type="GO" id="GO:0008270">
    <property type="term" value="F:zinc ion binding"/>
    <property type="evidence" value="ECO:0007669"/>
    <property type="project" value="InterPro"/>
</dbReference>
<dbReference type="RefSeq" id="WP_110341911.1">
    <property type="nucleotide sequence ID" value="NZ_MASU01000013.1"/>
</dbReference>
<reference evidence="7 8" key="1">
    <citation type="submission" date="2016-07" db="EMBL/GenBank/DDBJ databases">
        <title>Draft genome sequence of Prauserella sp. YIM 121212, isolated from alkaline soil.</title>
        <authorList>
            <person name="Ruckert C."/>
            <person name="Albersmeier A."/>
            <person name="Jiang C.-L."/>
            <person name="Jiang Y."/>
            <person name="Kalinowski J."/>
            <person name="Schneider O."/>
            <person name="Winkler A."/>
            <person name="Zotchev S.B."/>
        </authorList>
    </citation>
    <scope>NUCLEOTIDE SEQUENCE [LARGE SCALE GENOMIC DNA]</scope>
    <source>
        <strain evidence="7 8">YIM 121212</strain>
    </source>
</reference>
<evidence type="ECO:0000313" key="8">
    <source>
        <dbReference type="Proteomes" id="UP000247892"/>
    </source>
</evidence>
<keyword evidence="4" id="KW-0560">Oxidoreductase</keyword>
<dbReference type="Pfam" id="PF00107">
    <property type="entry name" value="ADH_zinc_N"/>
    <property type="match status" value="1"/>
</dbReference>
<comment type="caution">
    <text evidence="7">The sequence shown here is derived from an EMBL/GenBank/DDBJ whole genome shotgun (WGS) entry which is preliminary data.</text>
</comment>
<evidence type="ECO:0000259" key="6">
    <source>
        <dbReference type="SMART" id="SM00829"/>
    </source>
</evidence>
<dbReference type="Pfam" id="PF08240">
    <property type="entry name" value="ADH_N"/>
    <property type="match status" value="1"/>
</dbReference>
<name>A0A318LJL6_9PSEU</name>
<proteinExistence type="inferred from homology"/>
<keyword evidence="8" id="KW-1185">Reference proteome</keyword>
<evidence type="ECO:0000256" key="4">
    <source>
        <dbReference type="ARBA" id="ARBA00023002"/>
    </source>
</evidence>
<accession>A0A318LJL6</accession>
<dbReference type="InterPro" id="IPR011032">
    <property type="entry name" value="GroES-like_sf"/>
</dbReference>
<dbReference type="PANTHER" id="PTHR43401">
    <property type="entry name" value="L-THREONINE 3-DEHYDROGENASE"/>
    <property type="match status" value="1"/>
</dbReference>
<dbReference type="InterPro" id="IPR036291">
    <property type="entry name" value="NAD(P)-bd_dom_sf"/>
</dbReference>
<dbReference type="CDD" id="cd08234">
    <property type="entry name" value="threonine_DH_like"/>
    <property type="match status" value="1"/>
</dbReference>
<gene>
    <name evidence="7" type="ORF">BA062_27720</name>
</gene>
<dbReference type="Gene3D" id="3.40.50.720">
    <property type="entry name" value="NAD(P)-binding Rossmann-like Domain"/>
    <property type="match status" value="1"/>
</dbReference>
<dbReference type="InterPro" id="IPR050129">
    <property type="entry name" value="Zn_alcohol_dh"/>
</dbReference>
<organism evidence="7 8">
    <name type="scientific">Prauserella flavalba</name>
    <dbReference type="NCBI Taxonomy" id="1477506"/>
    <lineage>
        <taxon>Bacteria</taxon>
        <taxon>Bacillati</taxon>
        <taxon>Actinomycetota</taxon>
        <taxon>Actinomycetes</taxon>
        <taxon>Pseudonocardiales</taxon>
        <taxon>Pseudonocardiaceae</taxon>
        <taxon>Prauserella</taxon>
    </lineage>
</organism>
<sequence length="339" mass="35086">MRAAIVDQPGSIRVGDVPDPKPGERQVVVKVGACGICGTDLHIADGHFPPTPYPIVPGHEFAGEIVELGADVPGGWRVGDRVAVDPSLFCGYCTPCRSGHGNLCANWGATGDTVDGAFAEYVAVPSANCYRLPDALTYQQGALVEPVSCAVHGVRRVGVEAGERFLVMGAGTMGLIMQQLLQRAGARVTVVDRNAARLPRATQLGAEAVVTDVAELNGEKFDAAADCTGVVLAIEAAFDSLRRGGRLLVFGVAPEEARVALSPFRIYNDEITVVGSMAVLNSFGAALDLVAAGAIDTAALLTDTLPLERYPDALALMRSGSGLKVQVVPGGIPGGSNDA</sequence>
<protein>
    <submittedName>
        <fullName evidence="7">Alcohol dehydrogenase</fullName>
    </submittedName>
</protein>
<dbReference type="EMBL" id="MASU01000013">
    <property type="protein sequence ID" value="PXY24046.1"/>
    <property type="molecule type" value="Genomic_DNA"/>
</dbReference>
<dbReference type="SUPFAM" id="SSF51735">
    <property type="entry name" value="NAD(P)-binding Rossmann-fold domains"/>
    <property type="match status" value="1"/>
</dbReference>
<keyword evidence="2 5" id="KW-0479">Metal-binding</keyword>
<dbReference type="PROSITE" id="PS00059">
    <property type="entry name" value="ADH_ZINC"/>
    <property type="match status" value="1"/>
</dbReference>
<dbReference type="InterPro" id="IPR002328">
    <property type="entry name" value="ADH_Zn_CS"/>
</dbReference>
<feature type="domain" description="Enoyl reductase (ER)" evidence="6">
    <location>
        <begin position="7"/>
        <end position="327"/>
    </location>
</feature>
<dbReference type="InterPro" id="IPR020843">
    <property type="entry name" value="ER"/>
</dbReference>
<comment type="cofactor">
    <cofactor evidence="1 5">
        <name>Zn(2+)</name>
        <dbReference type="ChEBI" id="CHEBI:29105"/>
    </cofactor>
</comment>
<evidence type="ECO:0000256" key="2">
    <source>
        <dbReference type="ARBA" id="ARBA00022723"/>
    </source>
</evidence>
<dbReference type="SMART" id="SM00829">
    <property type="entry name" value="PKS_ER"/>
    <property type="match status" value="1"/>
</dbReference>
<keyword evidence="3 5" id="KW-0862">Zinc</keyword>
<evidence type="ECO:0000313" key="7">
    <source>
        <dbReference type="EMBL" id="PXY24046.1"/>
    </source>
</evidence>
<dbReference type="SUPFAM" id="SSF50129">
    <property type="entry name" value="GroES-like"/>
    <property type="match status" value="1"/>
</dbReference>
<dbReference type="AlphaFoldDB" id="A0A318LJL6"/>
<dbReference type="PANTHER" id="PTHR43401:SF5">
    <property type="entry name" value="ALCOHOL DEHYDROGENASE-RELATED"/>
    <property type="match status" value="1"/>
</dbReference>
<dbReference type="OrthoDB" id="3987021at2"/>
<dbReference type="Gene3D" id="3.90.180.10">
    <property type="entry name" value="Medium-chain alcohol dehydrogenases, catalytic domain"/>
    <property type="match status" value="1"/>
</dbReference>
<dbReference type="InterPro" id="IPR013149">
    <property type="entry name" value="ADH-like_C"/>
</dbReference>
<evidence type="ECO:0000256" key="3">
    <source>
        <dbReference type="ARBA" id="ARBA00022833"/>
    </source>
</evidence>